<organism evidence="2 3">
    <name type="scientific">Octopus vulgaris</name>
    <name type="common">Common octopus</name>
    <dbReference type="NCBI Taxonomy" id="6645"/>
    <lineage>
        <taxon>Eukaryota</taxon>
        <taxon>Metazoa</taxon>
        <taxon>Spiralia</taxon>
        <taxon>Lophotrochozoa</taxon>
        <taxon>Mollusca</taxon>
        <taxon>Cephalopoda</taxon>
        <taxon>Coleoidea</taxon>
        <taxon>Octopodiformes</taxon>
        <taxon>Octopoda</taxon>
        <taxon>Incirrata</taxon>
        <taxon>Octopodidae</taxon>
        <taxon>Octopus</taxon>
    </lineage>
</organism>
<keyword evidence="1" id="KW-1133">Transmembrane helix</keyword>
<keyword evidence="3" id="KW-1185">Reference proteome</keyword>
<evidence type="ECO:0000256" key="1">
    <source>
        <dbReference type="SAM" id="Phobius"/>
    </source>
</evidence>
<dbReference type="AlphaFoldDB" id="A0AA36BFR5"/>
<keyword evidence="1" id="KW-0472">Membrane</keyword>
<accession>A0AA36BFR5</accession>
<reference evidence="2" key="1">
    <citation type="submission" date="2023-08" db="EMBL/GenBank/DDBJ databases">
        <authorList>
            <person name="Alioto T."/>
            <person name="Alioto T."/>
            <person name="Gomez Garrido J."/>
        </authorList>
    </citation>
    <scope>NUCLEOTIDE SEQUENCE</scope>
</reference>
<evidence type="ECO:0000313" key="2">
    <source>
        <dbReference type="EMBL" id="CAI9733214.1"/>
    </source>
</evidence>
<feature type="transmembrane region" description="Helical" evidence="1">
    <location>
        <begin position="82"/>
        <end position="104"/>
    </location>
</feature>
<dbReference type="EMBL" id="OX597827">
    <property type="protein sequence ID" value="CAI9733214.1"/>
    <property type="molecule type" value="Genomic_DNA"/>
</dbReference>
<gene>
    <name evidence="2" type="ORF">OCTVUL_1B025520</name>
</gene>
<sequence length="134" mass="14780">MNFYDIGIPSLSSQDSVYSIAQKHQLKNEQDVTRRNQIANITTVALNADTVHYEDDDIDDNNVGVASVTIVVVIDIVVECCYFFFFLTAVNVVAAGVFTIAIVVEEAAAEDRDSDANNENYHFSGKEIALKIKS</sequence>
<protein>
    <submittedName>
        <fullName evidence="2">Uncharacterized protein</fullName>
    </submittedName>
</protein>
<evidence type="ECO:0000313" key="3">
    <source>
        <dbReference type="Proteomes" id="UP001162480"/>
    </source>
</evidence>
<keyword evidence="1" id="KW-0812">Transmembrane</keyword>
<name>A0AA36BFR5_OCTVU</name>
<proteinExistence type="predicted"/>
<dbReference type="Proteomes" id="UP001162480">
    <property type="component" value="Chromosome 14"/>
</dbReference>